<evidence type="ECO:0000256" key="1">
    <source>
        <dbReference type="SAM" id="MobiDB-lite"/>
    </source>
</evidence>
<feature type="compositionally biased region" description="Polar residues" evidence="1">
    <location>
        <begin position="66"/>
        <end position="84"/>
    </location>
</feature>
<evidence type="ECO:0000313" key="3">
    <source>
        <dbReference type="Proteomes" id="UP001176941"/>
    </source>
</evidence>
<evidence type="ECO:0000313" key="2">
    <source>
        <dbReference type="EMBL" id="CAI9174107.1"/>
    </source>
</evidence>
<organism evidence="2 3">
    <name type="scientific">Rangifer tarandus platyrhynchus</name>
    <name type="common">Svalbard reindeer</name>
    <dbReference type="NCBI Taxonomy" id="3082113"/>
    <lineage>
        <taxon>Eukaryota</taxon>
        <taxon>Metazoa</taxon>
        <taxon>Chordata</taxon>
        <taxon>Craniata</taxon>
        <taxon>Vertebrata</taxon>
        <taxon>Euteleostomi</taxon>
        <taxon>Mammalia</taxon>
        <taxon>Eutheria</taxon>
        <taxon>Laurasiatheria</taxon>
        <taxon>Artiodactyla</taxon>
        <taxon>Ruminantia</taxon>
        <taxon>Pecora</taxon>
        <taxon>Cervidae</taxon>
        <taxon>Odocoileinae</taxon>
        <taxon>Rangifer</taxon>
    </lineage>
</organism>
<accession>A0ABN8ZJM1</accession>
<feature type="region of interest" description="Disordered" evidence="1">
    <location>
        <begin position="44"/>
        <end position="86"/>
    </location>
</feature>
<gene>
    <name evidence="2" type="ORF">MRATA1EN1_LOCUS23069</name>
</gene>
<name>A0ABN8ZJM1_RANTA</name>
<proteinExistence type="predicted"/>
<sequence>MNLNQDKVEEECEDSAVSTGCLCKGRMGEKAQERLGCRWREEEKAVITPPQARSHRSGSPGPPGTCSFSPGESQQPGSGTQTGRCPQPHLARLITCSNAWERPPGVKGSLLLGLGVLIICHLSWEEPVVPLLRPRHPGNMS</sequence>
<reference evidence="2" key="1">
    <citation type="submission" date="2023-04" db="EMBL/GenBank/DDBJ databases">
        <authorList>
            <consortium name="ELIXIR-Norway"/>
        </authorList>
    </citation>
    <scope>NUCLEOTIDE SEQUENCE [LARGE SCALE GENOMIC DNA]</scope>
</reference>
<dbReference type="Proteomes" id="UP001176941">
    <property type="component" value="Chromosome 4"/>
</dbReference>
<keyword evidence="3" id="KW-1185">Reference proteome</keyword>
<protein>
    <submittedName>
        <fullName evidence="2">Uncharacterized protein</fullName>
    </submittedName>
</protein>
<dbReference type="EMBL" id="OX459940">
    <property type="protein sequence ID" value="CAI9174107.1"/>
    <property type="molecule type" value="Genomic_DNA"/>
</dbReference>